<reference evidence="1 2" key="1">
    <citation type="submission" date="2015-09" db="EMBL/GenBank/DDBJ databases">
        <title>Aphanizomenon flos-aquae WA102.</title>
        <authorList>
            <person name="Driscoll C."/>
        </authorList>
    </citation>
    <scope>NUCLEOTIDE SEQUENCE [LARGE SCALE GENOMIC DNA]</scope>
    <source>
        <strain evidence="1">WA102</strain>
    </source>
</reference>
<protein>
    <submittedName>
        <fullName evidence="1">Uncharacterized protein</fullName>
    </submittedName>
</protein>
<dbReference type="Pfam" id="PF14218">
    <property type="entry name" value="COP23"/>
    <property type="match status" value="1"/>
</dbReference>
<dbReference type="Proteomes" id="UP000092093">
    <property type="component" value="Unassembled WGS sequence"/>
</dbReference>
<name>A0A1B7X814_APHFL</name>
<proteinExistence type="predicted"/>
<dbReference type="EMBL" id="LJOW01000003">
    <property type="protein sequence ID" value="OBQ45496.1"/>
    <property type="molecule type" value="Genomic_DNA"/>
</dbReference>
<evidence type="ECO:0000313" key="1">
    <source>
        <dbReference type="EMBL" id="OBQ45496.1"/>
    </source>
</evidence>
<comment type="caution">
    <text evidence="1">The sequence shown here is derived from an EMBL/GenBank/DDBJ whole genome shotgun (WGS) entry which is preliminary data.</text>
</comment>
<dbReference type="PATRIC" id="fig|1710896.3.peg.4325"/>
<accession>A0A1B7X814</accession>
<dbReference type="AlphaFoldDB" id="A0A1B7X814"/>
<organism evidence="1 2">
    <name type="scientific">Aphanizomenon flos-aquae WA102</name>
    <dbReference type="NCBI Taxonomy" id="1710896"/>
    <lineage>
        <taxon>Bacteria</taxon>
        <taxon>Bacillati</taxon>
        <taxon>Cyanobacteriota</taxon>
        <taxon>Cyanophyceae</taxon>
        <taxon>Nostocales</taxon>
        <taxon>Aphanizomenonaceae</taxon>
        <taxon>Aphanizomenon</taxon>
    </lineage>
</organism>
<gene>
    <name evidence="1" type="ORF">AN484_01815</name>
</gene>
<sequence length="182" mass="20010">MKQRLFSQGWIGVTQAAILASLTALTTIATTNQPSYAKGETFYCGKSKGIPVTFVRTQDSRKVTIVRWTSNAYFPPPWTAQRRCDEVSRRFQRSNDNGTLKNITTGTLRGEPVVCAGTSQNTACTSNNLLFTLKRGVNPSATLRRLLDRRGLAAGNTLNESAGDTINIDFQLYLDNATVEPD</sequence>
<evidence type="ECO:0000313" key="2">
    <source>
        <dbReference type="Proteomes" id="UP000092093"/>
    </source>
</evidence>
<dbReference type="InterPro" id="IPR025478">
    <property type="entry name" value="COP23"/>
</dbReference>